<dbReference type="InterPro" id="IPR006086">
    <property type="entry name" value="XPG-I_dom"/>
</dbReference>
<evidence type="ECO:0000256" key="6">
    <source>
        <dbReference type="ARBA" id="ARBA00022723"/>
    </source>
</evidence>
<keyword evidence="6 17" id="KW-0479">Metal-binding</keyword>
<dbReference type="SMART" id="SM00279">
    <property type="entry name" value="HhH2"/>
    <property type="match status" value="1"/>
</dbReference>
<dbReference type="EMBL" id="VYZN01000025">
    <property type="protein sequence ID" value="KAE9535858.1"/>
    <property type="molecule type" value="Genomic_DNA"/>
</dbReference>
<dbReference type="InterPro" id="IPR029060">
    <property type="entry name" value="PIN-like_dom_sf"/>
</dbReference>
<keyword evidence="14 17" id="KW-0238">DNA-binding</keyword>
<dbReference type="GO" id="GO:0006298">
    <property type="term" value="P:mismatch repair"/>
    <property type="evidence" value="ECO:0007669"/>
    <property type="project" value="TreeGrafter"/>
</dbReference>
<evidence type="ECO:0000256" key="18">
    <source>
        <dbReference type="SAM" id="MobiDB-lite"/>
    </source>
</evidence>
<evidence type="ECO:0000313" key="22">
    <source>
        <dbReference type="Proteomes" id="UP000475862"/>
    </source>
</evidence>
<keyword evidence="5 17" id="KW-0540">Nuclease</keyword>
<dbReference type="Proteomes" id="UP000475862">
    <property type="component" value="Unassembled WGS sequence"/>
</dbReference>
<dbReference type="FunFam" id="3.40.50.1010:FF:000002">
    <property type="entry name" value="Exonuclease 1, putative"/>
    <property type="match status" value="1"/>
</dbReference>
<dbReference type="GO" id="GO:0003677">
    <property type="term" value="F:DNA binding"/>
    <property type="evidence" value="ECO:0007669"/>
    <property type="project" value="UniProtKB-UniRule"/>
</dbReference>
<evidence type="ECO:0000259" key="19">
    <source>
        <dbReference type="SMART" id="SM00484"/>
    </source>
</evidence>
<keyword evidence="7" id="KW-0255">Endonuclease</keyword>
<comment type="function">
    <text evidence="17">5'-&gt;3' double-stranded DNA exonuclease which may also possess a cryptic 3'-&gt;5' double-stranded DNA exonuclease activity. Functions in DNA mismatch repair.</text>
</comment>
<dbReference type="InterPro" id="IPR044752">
    <property type="entry name" value="PIN-like_EXO1"/>
</dbReference>
<dbReference type="InterPro" id="IPR019974">
    <property type="entry name" value="XPG_CS"/>
</dbReference>
<feature type="region of interest" description="Disordered" evidence="18">
    <location>
        <begin position="639"/>
        <end position="729"/>
    </location>
</feature>
<keyword evidence="11 17" id="KW-0269">Exonuclease</keyword>
<dbReference type="GO" id="GO:0006310">
    <property type="term" value="P:DNA recombination"/>
    <property type="evidence" value="ECO:0007669"/>
    <property type="project" value="TreeGrafter"/>
</dbReference>
<comment type="subcellular location">
    <subcellularLocation>
        <location evidence="1 17">Nucleus</location>
    </subcellularLocation>
</comment>
<evidence type="ECO:0000256" key="1">
    <source>
        <dbReference type="ARBA" id="ARBA00004123"/>
    </source>
</evidence>
<dbReference type="InterPro" id="IPR036279">
    <property type="entry name" value="5-3_exonuclease_C_sf"/>
</dbReference>
<evidence type="ECO:0000259" key="20">
    <source>
        <dbReference type="SMART" id="SM00485"/>
    </source>
</evidence>
<keyword evidence="22" id="KW-1185">Reference proteome</keyword>
<dbReference type="PANTHER" id="PTHR11081">
    <property type="entry name" value="FLAP ENDONUCLEASE FAMILY MEMBER"/>
    <property type="match status" value="1"/>
</dbReference>
<sequence length="729" mass="83305">MGIQGLIPLLEKSWRTVNVSEFSGCTVAIDAYCWLHKGVYTCAEKLARGEDSQAYVYYCMRFVSMLLAQNIKPILVFDGQHLPAKAETESKRRKLREQNRKKAAELMRLDKGKEASSLLRRSIDVTHKMALNLIKRCREINVDCIVAPYEADSQLAYLNLSGIAHIVITEDSDLLLFGCKRVLFKMDQNGAGILIEQEKLHLSMNIQPEQFSLDKFRYMCILSGCDYLPSISGVGLIKARQFITRTSEPDIYKALSRLGSFMNIKIPPEYRDQFMDADRMFQYQPVFDPLSRQIIPLNDVSDPSLPVLVSKLTSDQAYQLALGNIDPFSLEIMDDWDPDIQLSPDKITKKKIIQARHKSIWSKDYQPLKYNPKVCTLTQGIIKSTPTISPKVSKSAIRSSPIRQTPEVKKRLPVTEDDILNTLDEIYENEKVSEKCDIAEEKHKSTKSTYLKDCKVTDELFKSELDTDKNESPSFLKQLTKRKYTVIDPDVQIVSGYFSQTPKISEVLEEESINPFKCRKITINKNKNTNSDLNTSLNSSIINEDNSQQLQCLENKEVLKEESINPFKSRKITINKNKMTNDDLNVSLNSNNIIEENSQKLQCLDNKKVDTKTFNKKLPSQTLSAFSWKSYSNNRMVTNEENPREEQKYQNNSNYFTSVDKDTKKDDHENDIDEGFGSQSTKEIKNSPVVTPKQSKRSYPRTGLSKSTGKNSQTLLSKFGFKTGDKLKR</sequence>
<evidence type="ECO:0000256" key="8">
    <source>
        <dbReference type="ARBA" id="ARBA00022763"/>
    </source>
</evidence>
<dbReference type="EC" id="3.1.-.-" evidence="17"/>
<feature type="compositionally biased region" description="Basic and acidic residues" evidence="18">
    <location>
        <begin position="659"/>
        <end position="668"/>
    </location>
</feature>
<proteinExistence type="inferred from homology"/>
<evidence type="ECO:0000256" key="3">
    <source>
        <dbReference type="ARBA" id="ARBA00020324"/>
    </source>
</evidence>
<evidence type="ECO:0000256" key="2">
    <source>
        <dbReference type="ARBA" id="ARBA00010563"/>
    </source>
</evidence>
<dbReference type="PANTHER" id="PTHR11081:SF8">
    <property type="entry name" value="EXONUCLEASE 1"/>
    <property type="match status" value="1"/>
</dbReference>
<dbReference type="SMART" id="SM00485">
    <property type="entry name" value="XPGN"/>
    <property type="match status" value="1"/>
</dbReference>
<dbReference type="SUPFAM" id="SSF88723">
    <property type="entry name" value="PIN domain-like"/>
    <property type="match status" value="1"/>
</dbReference>
<comment type="similarity">
    <text evidence="2 17">Belongs to the XPG/RAD2 endonuclease family. EXO1 subfamily.</text>
</comment>
<keyword evidence="4" id="KW-0597">Phosphoprotein</keyword>
<organism evidence="21 22">
    <name type="scientific">Aphis glycines</name>
    <name type="common">Soybean aphid</name>
    <dbReference type="NCBI Taxonomy" id="307491"/>
    <lineage>
        <taxon>Eukaryota</taxon>
        <taxon>Metazoa</taxon>
        <taxon>Ecdysozoa</taxon>
        <taxon>Arthropoda</taxon>
        <taxon>Hexapoda</taxon>
        <taxon>Insecta</taxon>
        <taxon>Pterygota</taxon>
        <taxon>Neoptera</taxon>
        <taxon>Paraneoptera</taxon>
        <taxon>Hemiptera</taxon>
        <taxon>Sternorrhyncha</taxon>
        <taxon>Aphidomorpha</taxon>
        <taxon>Aphidoidea</taxon>
        <taxon>Aphididae</taxon>
        <taxon>Aphidini</taxon>
        <taxon>Aphis</taxon>
        <taxon>Aphis</taxon>
    </lineage>
</organism>
<keyword evidence="9 17" id="KW-0228">DNA excision</keyword>
<keyword evidence="15 17" id="KW-0234">DNA repair</keyword>
<evidence type="ECO:0000256" key="16">
    <source>
        <dbReference type="ARBA" id="ARBA00023242"/>
    </source>
</evidence>
<protein>
    <recommendedName>
        <fullName evidence="3 17">Exonuclease 1</fullName>
        <ecNumber evidence="17">3.1.-.-</ecNumber>
    </recommendedName>
</protein>
<evidence type="ECO:0000256" key="5">
    <source>
        <dbReference type="ARBA" id="ARBA00022722"/>
    </source>
</evidence>
<dbReference type="PROSITE" id="PS00841">
    <property type="entry name" value="XPG_1"/>
    <property type="match status" value="1"/>
</dbReference>
<dbReference type="PRINTS" id="PR00853">
    <property type="entry name" value="XPGRADSUPER"/>
</dbReference>
<evidence type="ECO:0000313" key="21">
    <source>
        <dbReference type="EMBL" id="KAE9535858.1"/>
    </source>
</evidence>
<evidence type="ECO:0000256" key="7">
    <source>
        <dbReference type="ARBA" id="ARBA00022759"/>
    </source>
</evidence>
<evidence type="ECO:0000256" key="14">
    <source>
        <dbReference type="ARBA" id="ARBA00023125"/>
    </source>
</evidence>
<name>A0A6G0TN40_APHGL</name>
<evidence type="ECO:0000256" key="9">
    <source>
        <dbReference type="ARBA" id="ARBA00022769"/>
    </source>
</evidence>
<dbReference type="AlphaFoldDB" id="A0A6G0TN40"/>
<evidence type="ECO:0000256" key="13">
    <source>
        <dbReference type="ARBA" id="ARBA00022881"/>
    </source>
</evidence>
<dbReference type="FunFam" id="1.10.150.20:FF:000011">
    <property type="entry name" value="exonuclease 1"/>
    <property type="match status" value="1"/>
</dbReference>
<feature type="compositionally biased region" description="Polar residues" evidence="18">
    <location>
        <begin position="704"/>
        <end position="716"/>
    </location>
</feature>
<evidence type="ECO:0000256" key="4">
    <source>
        <dbReference type="ARBA" id="ARBA00022553"/>
    </source>
</evidence>
<dbReference type="GO" id="GO:0035312">
    <property type="term" value="F:5'-3' DNA exonuclease activity"/>
    <property type="evidence" value="ECO:0007669"/>
    <property type="project" value="UniProtKB-UniRule"/>
</dbReference>
<dbReference type="SUPFAM" id="SSF47807">
    <property type="entry name" value="5' to 3' exonuclease, C-terminal subdomain"/>
    <property type="match status" value="1"/>
</dbReference>
<evidence type="ECO:0000256" key="15">
    <source>
        <dbReference type="ARBA" id="ARBA00023204"/>
    </source>
</evidence>
<dbReference type="InterPro" id="IPR008918">
    <property type="entry name" value="HhH2"/>
</dbReference>
<reference evidence="21 22" key="1">
    <citation type="submission" date="2019-08" db="EMBL/GenBank/DDBJ databases">
        <title>The genome of the soybean aphid Biotype 1, its phylome, world population structure and adaptation to the North American continent.</title>
        <authorList>
            <person name="Giordano R."/>
            <person name="Donthu R.K."/>
            <person name="Hernandez A.G."/>
            <person name="Wright C.L."/>
            <person name="Zimin A.V."/>
        </authorList>
    </citation>
    <scope>NUCLEOTIDE SEQUENCE [LARGE SCALE GENOMIC DNA]</scope>
    <source>
        <tissue evidence="21">Whole aphids</tissue>
    </source>
</reference>
<gene>
    <name evidence="21" type="ORF">AGLY_007759</name>
</gene>
<dbReference type="GO" id="GO:0017108">
    <property type="term" value="F:5'-flap endonuclease activity"/>
    <property type="evidence" value="ECO:0007669"/>
    <property type="project" value="TreeGrafter"/>
</dbReference>
<dbReference type="InterPro" id="IPR006085">
    <property type="entry name" value="XPG_DNA_repair_N"/>
</dbReference>
<comment type="cofactor">
    <cofactor evidence="17">
        <name>Mg(2+)</name>
        <dbReference type="ChEBI" id="CHEBI:18420"/>
    </cofactor>
    <text evidence="17">Binds 2 magnesium ions per subunit. They probably participate in the reaction catalyzed by the enzyme. May bind an additional third magnesium ion after substrate binding.</text>
</comment>
<keyword evidence="13 17" id="KW-0267">Excision nuclease</keyword>
<evidence type="ECO:0000256" key="12">
    <source>
        <dbReference type="ARBA" id="ARBA00022842"/>
    </source>
</evidence>
<keyword evidence="8 17" id="KW-0227">DNA damage</keyword>
<dbReference type="Gene3D" id="1.10.150.20">
    <property type="entry name" value="5' to 3' exonuclease, C-terminal subdomain"/>
    <property type="match status" value="1"/>
</dbReference>
<evidence type="ECO:0000256" key="17">
    <source>
        <dbReference type="RuleBase" id="RU910737"/>
    </source>
</evidence>
<dbReference type="CDD" id="cd09908">
    <property type="entry name" value="H3TH_EXO1"/>
    <property type="match status" value="1"/>
</dbReference>
<evidence type="ECO:0000256" key="10">
    <source>
        <dbReference type="ARBA" id="ARBA00022801"/>
    </source>
</evidence>
<dbReference type="Gene3D" id="3.40.50.1010">
    <property type="entry name" value="5'-nuclease"/>
    <property type="match status" value="1"/>
</dbReference>
<evidence type="ECO:0000256" key="11">
    <source>
        <dbReference type="ARBA" id="ARBA00022839"/>
    </source>
</evidence>
<dbReference type="InterPro" id="IPR006084">
    <property type="entry name" value="XPG/Rad2"/>
</dbReference>
<keyword evidence="16 17" id="KW-0539">Nucleus</keyword>
<dbReference type="Pfam" id="PF00752">
    <property type="entry name" value="XPG_N"/>
    <property type="match status" value="1"/>
</dbReference>
<dbReference type="InterPro" id="IPR037315">
    <property type="entry name" value="EXO1_H3TH"/>
</dbReference>
<feature type="domain" description="XPG-I" evidence="19">
    <location>
        <begin position="138"/>
        <end position="211"/>
    </location>
</feature>
<keyword evidence="10 17" id="KW-0378">Hydrolase</keyword>
<dbReference type="GO" id="GO:0005634">
    <property type="term" value="C:nucleus"/>
    <property type="evidence" value="ECO:0007669"/>
    <property type="project" value="UniProtKB-SubCell"/>
</dbReference>
<accession>A0A6G0TN40</accession>
<dbReference type="Pfam" id="PF00867">
    <property type="entry name" value="XPG_I"/>
    <property type="match status" value="1"/>
</dbReference>
<dbReference type="CDD" id="cd09857">
    <property type="entry name" value="PIN_EXO1"/>
    <property type="match status" value="1"/>
</dbReference>
<keyword evidence="12 17" id="KW-0460">Magnesium</keyword>
<dbReference type="OrthoDB" id="26491at2759"/>
<dbReference type="PROSITE" id="PS00842">
    <property type="entry name" value="XPG_2"/>
    <property type="match status" value="1"/>
</dbReference>
<dbReference type="SMART" id="SM00484">
    <property type="entry name" value="XPGI"/>
    <property type="match status" value="1"/>
</dbReference>
<dbReference type="GO" id="GO:0046872">
    <property type="term" value="F:metal ion binding"/>
    <property type="evidence" value="ECO:0007669"/>
    <property type="project" value="UniProtKB-UniRule"/>
</dbReference>
<feature type="domain" description="XPG N-terminal" evidence="20">
    <location>
        <begin position="1"/>
        <end position="99"/>
    </location>
</feature>
<comment type="caution">
    <text evidence="21">The sequence shown here is derived from an EMBL/GenBank/DDBJ whole genome shotgun (WGS) entry which is preliminary data.</text>
</comment>